<dbReference type="PANTHER" id="PTHR28228">
    <property type="entry name" value="SECRETORY COMPONENT PROTEIN SHR3"/>
    <property type="match status" value="1"/>
</dbReference>
<dbReference type="EMBL" id="CCYA01000265">
    <property type="protein sequence ID" value="CEH17920.1"/>
    <property type="molecule type" value="Genomic_DNA"/>
</dbReference>
<feature type="signal peptide" evidence="3">
    <location>
        <begin position="1"/>
        <end position="21"/>
    </location>
</feature>
<feature type="transmembrane region" description="Helical" evidence="2">
    <location>
        <begin position="86"/>
        <end position="107"/>
    </location>
</feature>
<feature type="transmembrane region" description="Helical" evidence="2">
    <location>
        <begin position="144"/>
        <end position="162"/>
    </location>
</feature>
<keyword evidence="2" id="KW-1133">Transmembrane helix</keyword>
<feature type="transmembrane region" description="Helical" evidence="2">
    <location>
        <begin position="61"/>
        <end position="79"/>
    </location>
</feature>
<keyword evidence="2" id="KW-0472">Membrane</keyword>
<protein>
    <submittedName>
        <fullName evidence="4">Shr3 amino acid permease chaperone</fullName>
    </submittedName>
</protein>
<dbReference type="GO" id="GO:0051082">
    <property type="term" value="F:unfolded protein binding"/>
    <property type="evidence" value="ECO:0007669"/>
    <property type="project" value="TreeGrafter"/>
</dbReference>
<dbReference type="OrthoDB" id="5229808at2759"/>
<evidence type="ECO:0000256" key="1">
    <source>
        <dbReference type="SAM" id="MobiDB-lite"/>
    </source>
</evidence>
<organism evidence="4 5">
    <name type="scientific">Ceraceosorus bombacis</name>
    <dbReference type="NCBI Taxonomy" id="401625"/>
    <lineage>
        <taxon>Eukaryota</taxon>
        <taxon>Fungi</taxon>
        <taxon>Dikarya</taxon>
        <taxon>Basidiomycota</taxon>
        <taxon>Ustilaginomycotina</taxon>
        <taxon>Exobasidiomycetes</taxon>
        <taxon>Ceraceosorales</taxon>
        <taxon>Ceraceosoraceae</taxon>
        <taxon>Ceraceosorus</taxon>
    </lineage>
</organism>
<dbReference type="SMART" id="SM00786">
    <property type="entry name" value="SHR3_chaperone"/>
    <property type="match status" value="1"/>
</dbReference>
<accession>A0A0P1BNI0</accession>
<evidence type="ECO:0000313" key="4">
    <source>
        <dbReference type="EMBL" id="CEH17920.1"/>
    </source>
</evidence>
<keyword evidence="5" id="KW-1185">Reference proteome</keyword>
<evidence type="ECO:0000313" key="5">
    <source>
        <dbReference type="Proteomes" id="UP000054845"/>
    </source>
</evidence>
<dbReference type="GO" id="GO:0006888">
    <property type="term" value="P:endoplasmic reticulum to Golgi vesicle-mediated transport"/>
    <property type="evidence" value="ECO:0007669"/>
    <property type="project" value="TreeGrafter"/>
</dbReference>
<sequence>MGDLTTALVLLSTSFLLGTLSMHWRADHLVLWQSPITHNSLIEAHAYYSQSLTDLPHGFTWLLYIVGTLGVGTTVYKAAGGRESNWLFDGASLFLYGAVGVVFYQRIQPSLNALPALAPAPRADPSDPLDACLVPLRELASSNAVVAVALVGIIILQAGQYYSQRLEERERMEEDEARVRRRKRRAERAGRGSLSLSDAGTSTSLSSPSSPLPR</sequence>
<keyword evidence="2" id="KW-0812">Transmembrane</keyword>
<feature type="compositionally biased region" description="Low complexity" evidence="1">
    <location>
        <begin position="191"/>
        <end position="214"/>
    </location>
</feature>
<reference evidence="5" key="1">
    <citation type="submission" date="2014-09" db="EMBL/GenBank/DDBJ databases">
        <authorList>
            <person name="Sharma Rahul"/>
            <person name="Thines Marco"/>
        </authorList>
    </citation>
    <scope>NUCLEOTIDE SEQUENCE [LARGE SCALE GENOMIC DNA]</scope>
</reference>
<feature type="chain" id="PRO_5006059699" evidence="3">
    <location>
        <begin position="22"/>
        <end position="214"/>
    </location>
</feature>
<dbReference type="InterPro" id="IPR013248">
    <property type="entry name" value="Psh3/Shr3"/>
</dbReference>
<dbReference type="Pfam" id="PF08229">
    <property type="entry name" value="SHR3_chaperone"/>
    <property type="match status" value="1"/>
</dbReference>
<keyword evidence="3" id="KW-0732">Signal</keyword>
<dbReference type="PANTHER" id="PTHR28228:SF1">
    <property type="entry name" value="SECRETORY COMPONENT PROTEIN SHR3"/>
    <property type="match status" value="1"/>
</dbReference>
<proteinExistence type="predicted"/>
<dbReference type="GO" id="GO:0005789">
    <property type="term" value="C:endoplasmic reticulum membrane"/>
    <property type="evidence" value="ECO:0007669"/>
    <property type="project" value="TreeGrafter"/>
</dbReference>
<name>A0A0P1BNI0_9BASI</name>
<dbReference type="AlphaFoldDB" id="A0A0P1BNI0"/>
<feature type="region of interest" description="Disordered" evidence="1">
    <location>
        <begin position="167"/>
        <end position="214"/>
    </location>
</feature>
<evidence type="ECO:0000256" key="2">
    <source>
        <dbReference type="SAM" id="Phobius"/>
    </source>
</evidence>
<evidence type="ECO:0000256" key="3">
    <source>
        <dbReference type="SAM" id="SignalP"/>
    </source>
</evidence>
<dbReference type="Proteomes" id="UP000054845">
    <property type="component" value="Unassembled WGS sequence"/>
</dbReference>